<keyword evidence="4" id="KW-0472">Membrane</keyword>
<organism evidence="5 6">
    <name type="scientific">Candidatus Babela massiliensis</name>
    <dbReference type="NCBI Taxonomy" id="673862"/>
    <lineage>
        <taxon>Bacteria</taxon>
        <taxon>Candidatus Babelota</taxon>
        <taxon>Candidatus Babeliae</taxon>
        <taxon>Candidatus Babeliales</taxon>
        <taxon>Candidatus Babeliaceae</taxon>
        <taxon>Candidatus Babela</taxon>
    </lineage>
</organism>
<feature type="repeat" description="ANK" evidence="3">
    <location>
        <begin position="285"/>
        <end position="318"/>
    </location>
</feature>
<dbReference type="STRING" id="673862.BABL1_gene_963"/>
<dbReference type="AlphaFoldDB" id="V6DFE1"/>
<evidence type="ECO:0000313" key="6">
    <source>
        <dbReference type="Proteomes" id="UP000018769"/>
    </source>
</evidence>
<proteinExistence type="predicted"/>
<dbReference type="PANTHER" id="PTHR24178">
    <property type="entry name" value="MOLTING PROTEIN MLT-4"/>
    <property type="match status" value="1"/>
</dbReference>
<dbReference type="PANTHER" id="PTHR24178:SF41">
    <property type="entry name" value="ANKYRIN-2 ISOFORM X1"/>
    <property type="match status" value="1"/>
</dbReference>
<reference evidence="5 6" key="1">
    <citation type="journal article" date="2015" name="Biol. Direct">
        <title>Babela massiliensis, a representative of a widespread bacterial phylum with unusual adaptations to parasitism in amoebae.</title>
        <authorList>
            <person name="Pagnier I."/>
            <person name="Yutin N."/>
            <person name="Croce O."/>
            <person name="Makarova K.S."/>
            <person name="Wolf Y.I."/>
            <person name="Benamar S."/>
            <person name="Raoult D."/>
            <person name="Koonin E.V."/>
            <person name="La Scola B."/>
        </authorList>
    </citation>
    <scope>NUCLEOTIDE SEQUENCE [LARGE SCALE GENOMIC DNA]</scope>
    <source>
        <strain evidence="6">BABL1</strain>
    </source>
</reference>
<dbReference type="InterPro" id="IPR036770">
    <property type="entry name" value="Ankyrin_rpt-contain_sf"/>
</dbReference>
<keyword evidence="4" id="KW-0812">Transmembrane</keyword>
<keyword evidence="1" id="KW-0677">Repeat</keyword>
<accession>V6DFE1</accession>
<gene>
    <name evidence="5" type="ORF">BABL1_gene_963</name>
</gene>
<dbReference type="Pfam" id="PF12796">
    <property type="entry name" value="Ank_2"/>
    <property type="match status" value="3"/>
</dbReference>
<dbReference type="EMBL" id="HG793133">
    <property type="protein sequence ID" value="CDK30269.1"/>
    <property type="molecule type" value="Genomic_DNA"/>
</dbReference>
<evidence type="ECO:0000256" key="2">
    <source>
        <dbReference type="ARBA" id="ARBA00023043"/>
    </source>
</evidence>
<dbReference type="HOGENOM" id="CLU_665125_0_0_7"/>
<dbReference type="KEGG" id="dpb:BABL1_gene_963"/>
<dbReference type="Proteomes" id="UP000018769">
    <property type="component" value="Chromosome I"/>
</dbReference>
<dbReference type="SUPFAM" id="SSF48403">
    <property type="entry name" value="Ankyrin repeat"/>
    <property type="match status" value="2"/>
</dbReference>
<protein>
    <submittedName>
        <fullName evidence="5">Ankyrin repeats containing protein</fullName>
    </submittedName>
</protein>
<evidence type="ECO:0000256" key="1">
    <source>
        <dbReference type="ARBA" id="ARBA00022737"/>
    </source>
</evidence>
<name>V6DFE1_9BACT</name>
<dbReference type="Gene3D" id="1.25.40.20">
    <property type="entry name" value="Ankyrin repeat-containing domain"/>
    <property type="match status" value="3"/>
</dbReference>
<keyword evidence="4" id="KW-1133">Transmembrane helix</keyword>
<evidence type="ECO:0000256" key="4">
    <source>
        <dbReference type="SAM" id="Phobius"/>
    </source>
</evidence>
<evidence type="ECO:0000256" key="3">
    <source>
        <dbReference type="PROSITE-ProRule" id="PRU00023"/>
    </source>
</evidence>
<dbReference type="SMART" id="SM00248">
    <property type="entry name" value="ANK"/>
    <property type="match status" value="7"/>
</dbReference>
<keyword evidence="2 3" id="KW-0040">ANK repeat</keyword>
<dbReference type="PROSITE" id="PS50088">
    <property type="entry name" value="ANK_REPEAT"/>
    <property type="match status" value="1"/>
</dbReference>
<sequence length="413" mass="47698">MRFIYILYVLIIFNIFFINFIYSMESLDTVNTGINFEHKKDEFIKILMLNIIKFLNKNQNIFQSYDNIIKYLTKVCLIDDDFRRISKSKDVNRVIRQYLAPDKIDLNQEDLNRNLKSILNKYDLMKYDNKEEFSEINLAKLVISGANVNVKSDQGTNILILSSEKNYENLLNLLLKYTAVDINAIDVFGFTALSQAYEYGYDNIVKVIMKDPKLDIKKAFLNAAKHDQSLLEFLLESTNFDINAKDQDGNTALMLAVMYSNTNSVNVLLNYYNKKLEDINVKNNNGDTVLMIAIRYNNIDIIKRILEESTIDINVKNNENISPLILAIRLGNEELSGELLKDKRTDVNIKDDYGNTPLILASDQGEKNIVKVLINNPDTDIDIANDEGYTALYYARRNGHKVIVKWLEDKIKI</sequence>
<keyword evidence="6" id="KW-1185">Reference proteome</keyword>
<dbReference type="RefSeq" id="WP_023791177.1">
    <property type="nucleotide sequence ID" value="NC_023003.1"/>
</dbReference>
<feature type="transmembrane region" description="Helical" evidence="4">
    <location>
        <begin position="5"/>
        <end position="22"/>
    </location>
</feature>
<evidence type="ECO:0000313" key="5">
    <source>
        <dbReference type="EMBL" id="CDK30269.1"/>
    </source>
</evidence>
<dbReference type="eggNOG" id="COG0666">
    <property type="taxonomic scope" value="Bacteria"/>
</dbReference>
<dbReference type="InterPro" id="IPR002110">
    <property type="entry name" value="Ankyrin_rpt"/>
</dbReference>